<comment type="similarity">
    <text evidence="1">Belongs to the UPF0337 (CsbD) family.</text>
</comment>
<evidence type="ECO:0000256" key="2">
    <source>
        <dbReference type="SAM" id="MobiDB-lite"/>
    </source>
</evidence>
<feature type="domain" description="CsbD-like" evidence="3">
    <location>
        <begin position="4"/>
        <end position="54"/>
    </location>
</feature>
<dbReference type="InterPro" id="IPR026042">
    <property type="entry name" value="YjbJ"/>
</dbReference>
<gene>
    <name evidence="4" type="ORF">DD666_10910</name>
</gene>
<dbReference type="EMBL" id="DOEK01000028">
    <property type="protein sequence ID" value="HBP29911.1"/>
    <property type="molecule type" value="Genomic_DNA"/>
</dbReference>
<dbReference type="Gene3D" id="1.10.1470.10">
    <property type="entry name" value="YjbJ"/>
    <property type="match status" value="1"/>
</dbReference>
<evidence type="ECO:0000313" key="4">
    <source>
        <dbReference type="EMBL" id="HBP29911.1"/>
    </source>
</evidence>
<feature type="compositionally biased region" description="Basic and acidic residues" evidence="2">
    <location>
        <begin position="48"/>
        <end position="59"/>
    </location>
</feature>
<accession>A0A356LH53</accession>
<dbReference type="InterPro" id="IPR050423">
    <property type="entry name" value="UPF0337_stress_rsp"/>
</dbReference>
<dbReference type="PIRSF" id="PIRSF039008">
    <property type="entry name" value="YjbJ"/>
    <property type="match status" value="1"/>
</dbReference>
<evidence type="ECO:0000256" key="1">
    <source>
        <dbReference type="ARBA" id="ARBA00009129"/>
    </source>
</evidence>
<organism evidence="4 5">
    <name type="scientific">Advenella kashmirensis</name>
    <dbReference type="NCBI Taxonomy" id="310575"/>
    <lineage>
        <taxon>Bacteria</taxon>
        <taxon>Pseudomonadati</taxon>
        <taxon>Pseudomonadota</taxon>
        <taxon>Betaproteobacteria</taxon>
        <taxon>Burkholderiales</taxon>
        <taxon>Alcaligenaceae</taxon>
    </lineage>
</organism>
<dbReference type="PANTHER" id="PTHR34977">
    <property type="entry name" value="UPF0337 PROTEIN YJBJ"/>
    <property type="match status" value="1"/>
</dbReference>
<evidence type="ECO:0000313" key="5">
    <source>
        <dbReference type="Proteomes" id="UP000264036"/>
    </source>
</evidence>
<protein>
    <submittedName>
        <fullName evidence="4">CsbD family protein</fullName>
    </submittedName>
</protein>
<reference evidence="4 5" key="1">
    <citation type="journal article" date="2018" name="Nat. Biotechnol.">
        <title>A standardized bacterial taxonomy based on genome phylogeny substantially revises the tree of life.</title>
        <authorList>
            <person name="Parks D.H."/>
            <person name="Chuvochina M."/>
            <person name="Waite D.W."/>
            <person name="Rinke C."/>
            <person name="Skarshewski A."/>
            <person name="Chaumeil P.A."/>
            <person name="Hugenholtz P."/>
        </authorList>
    </citation>
    <scope>NUCLEOTIDE SEQUENCE [LARGE SCALE GENOMIC DNA]</scope>
    <source>
        <strain evidence="4">UBA10707</strain>
    </source>
</reference>
<dbReference type="SUPFAM" id="SSF69047">
    <property type="entry name" value="Hypothetical protein YjbJ"/>
    <property type="match status" value="1"/>
</dbReference>
<proteinExistence type="inferred from homology"/>
<dbReference type="PANTHER" id="PTHR34977:SF1">
    <property type="entry name" value="UPF0337 PROTEIN YJBJ"/>
    <property type="match status" value="1"/>
</dbReference>
<dbReference type="Pfam" id="PF05532">
    <property type="entry name" value="CsbD"/>
    <property type="match status" value="1"/>
</dbReference>
<sequence length="68" mass="7861">MNQDIAQGKWEQIKGSIKEKWGDLTDDDIAQVNGNAQKMCGILQEKYGSSREDTEREVNDFWAEQNRL</sequence>
<feature type="region of interest" description="Disordered" evidence="2">
    <location>
        <begin position="47"/>
        <end position="68"/>
    </location>
</feature>
<dbReference type="InterPro" id="IPR036629">
    <property type="entry name" value="YjbJ_sf"/>
</dbReference>
<dbReference type="InterPro" id="IPR008462">
    <property type="entry name" value="CsbD"/>
</dbReference>
<evidence type="ECO:0000259" key="3">
    <source>
        <dbReference type="Pfam" id="PF05532"/>
    </source>
</evidence>
<name>A0A356LH53_9BURK</name>
<dbReference type="AlphaFoldDB" id="A0A356LH53"/>
<dbReference type="Proteomes" id="UP000264036">
    <property type="component" value="Unassembled WGS sequence"/>
</dbReference>
<comment type="caution">
    <text evidence="4">The sequence shown here is derived from an EMBL/GenBank/DDBJ whole genome shotgun (WGS) entry which is preliminary data.</text>
</comment>